<accession>A0AAD3HSZ7</accession>
<dbReference type="InterPro" id="IPR046450">
    <property type="entry name" value="PA_dom_sf"/>
</dbReference>
<organism evidence="4 5">
    <name type="scientific">Astrephomene gubernaculifera</name>
    <dbReference type="NCBI Taxonomy" id="47775"/>
    <lineage>
        <taxon>Eukaryota</taxon>
        <taxon>Viridiplantae</taxon>
        <taxon>Chlorophyta</taxon>
        <taxon>core chlorophytes</taxon>
        <taxon>Chlorophyceae</taxon>
        <taxon>CS clade</taxon>
        <taxon>Chlamydomonadales</taxon>
        <taxon>Astrephomenaceae</taxon>
        <taxon>Astrephomene</taxon>
    </lineage>
</organism>
<keyword evidence="5" id="KW-1185">Reference proteome</keyword>
<keyword evidence="2" id="KW-0472">Membrane</keyword>
<dbReference type="GO" id="GO:0098554">
    <property type="term" value="C:cytoplasmic side of endoplasmic reticulum membrane"/>
    <property type="evidence" value="ECO:0007669"/>
    <property type="project" value="TreeGrafter"/>
</dbReference>
<evidence type="ECO:0000313" key="4">
    <source>
        <dbReference type="EMBL" id="GFR51742.1"/>
    </source>
</evidence>
<dbReference type="GO" id="GO:0005765">
    <property type="term" value="C:lysosomal membrane"/>
    <property type="evidence" value="ECO:0007669"/>
    <property type="project" value="TreeGrafter"/>
</dbReference>
<feature type="domain" description="PA" evidence="3">
    <location>
        <begin position="108"/>
        <end position="175"/>
    </location>
</feature>
<reference evidence="4 5" key="1">
    <citation type="journal article" date="2021" name="Sci. Rep.">
        <title>Genome sequencing of the multicellular alga Astrephomene provides insights into convergent evolution of germ-soma differentiation.</title>
        <authorList>
            <person name="Yamashita S."/>
            <person name="Yamamoto K."/>
            <person name="Matsuzaki R."/>
            <person name="Suzuki S."/>
            <person name="Yamaguchi H."/>
            <person name="Hirooka S."/>
            <person name="Minakuchi Y."/>
            <person name="Miyagishima S."/>
            <person name="Kawachi M."/>
            <person name="Toyoda A."/>
            <person name="Nozaki H."/>
        </authorList>
    </citation>
    <scope>NUCLEOTIDE SEQUENCE [LARGE SCALE GENOMIC DNA]</scope>
    <source>
        <strain evidence="4 5">NIES-4017</strain>
    </source>
</reference>
<name>A0AAD3HSZ7_9CHLO</name>
<dbReference type="GO" id="GO:0098553">
    <property type="term" value="C:lumenal side of endoplasmic reticulum membrane"/>
    <property type="evidence" value="ECO:0007669"/>
    <property type="project" value="TreeGrafter"/>
</dbReference>
<dbReference type="GO" id="GO:0033619">
    <property type="term" value="P:membrane protein proteolysis"/>
    <property type="evidence" value="ECO:0007669"/>
    <property type="project" value="TreeGrafter"/>
</dbReference>
<dbReference type="SUPFAM" id="SSF52025">
    <property type="entry name" value="PA domain"/>
    <property type="match status" value="1"/>
</dbReference>
<evidence type="ECO:0000256" key="2">
    <source>
        <dbReference type="SAM" id="Phobius"/>
    </source>
</evidence>
<dbReference type="Proteomes" id="UP001054857">
    <property type="component" value="Unassembled WGS sequence"/>
</dbReference>
<sequence length="269" mass="27015">TISLTILPRGNSLASATRAKPAKMARPVFALVVLAACMFSDFAYARDECFGPIVEVKLLSTSGNPKAPIIVKYGALAGFGSNLSQPLTSIPVNLAEPLDACGPIALPTAAGTALLVIRGNCSFTEKARVVQSAGAAAMLLYDNEPGCVAMGAEPNATAGINIAAVSVSYDTGLELTTALQQAAAISATLASTASSSANGSSSGSGGGSSSMTSPGTSTAASATSLVVSLRRLDVPLVDGGAVLLWLLAVGTVLYGSLWSGADYLEARRE</sequence>
<protein>
    <recommendedName>
        <fullName evidence="3">PA domain-containing protein</fullName>
    </recommendedName>
</protein>
<evidence type="ECO:0000259" key="3">
    <source>
        <dbReference type="Pfam" id="PF02225"/>
    </source>
</evidence>
<dbReference type="InterPro" id="IPR003137">
    <property type="entry name" value="PA_domain"/>
</dbReference>
<feature type="non-terminal residue" evidence="4">
    <location>
        <position position="269"/>
    </location>
</feature>
<feature type="region of interest" description="Disordered" evidence="1">
    <location>
        <begin position="193"/>
        <end position="215"/>
    </location>
</feature>
<keyword evidence="2" id="KW-1133">Transmembrane helix</keyword>
<proteinExistence type="predicted"/>
<keyword evidence="2" id="KW-0812">Transmembrane</keyword>
<dbReference type="GO" id="GO:0030660">
    <property type="term" value="C:Golgi-associated vesicle membrane"/>
    <property type="evidence" value="ECO:0007669"/>
    <property type="project" value="TreeGrafter"/>
</dbReference>
<dbReference type="Gene3D" id="3.50.30.30">
    <property type="match status" value="1"/>
</dbReference>
<feature type="transmembrane region" description="Helical" evidence="2">
    <location>
        <begin position="242"/>
        <end position="264"/>
    </location>
</feature>
<dbReference type="InterPro" id="IPR007369">
    <property type="entry name" value="Peptidase_A22B_SPP"/>
</dbReference>
<gene>
    <name evidence="4" type="ORF">Agub_g14188</name>
</gene>
<comment type="caution">
    <text evidence="4">The sequence shown here is derived from an EMBL/GenBank/DDBJ whole genome shotgun (WGS) entry which is preliminary data.</text>
</comment>
<evidence type="ECO:0000313" key="5">
    <source>
        <dbReference type="Proteomes" id="UP001054857"/>
    </source>
</evidence>
<feature type="non-terminal residue" evidence="4">
    <location>
        <position position="1"/>
    </location>
</feature>
<dbReference type="Pfam" id="PF02225">
    <property type="entry name" value="PA"/>
    <property type="match status" value="1"/>
</dbReference>
<dbReference type="PANTHER" id="PTHR12174">
    <property type="entry name" value="SIGNAL PEPTIDE PEPTIDASE"/>
    <property type="match status" value="1"/>
</dbReference>
<evidence type="ECO:0000256" key="1">
    <source>
        <dbReference type="SAM" id="MobiDB-lite"/>
    </source>
</evidence>
<dbReference type="PANTHER" id="PTHR12174:SF75">
    <property type="entry name" value="SIGNAL PEPTIDE PEPTIDASE-LIKE 2"/>
    <property type="match status" value="1"/>
</dbReference>
<dbReference type="GO" id="GO:0042500">
    <property type="term" value="F:aspartic endopeptidase activity, intramembrane cleaving"/>
    <property type="evidence" value="ECO:0007669"/>
    <property type="project" value="InterPro"/>
</dbReference>
<dbReference type="EMBL" id="BMAR01000054">
    <property type="protein sequence ID" value="GFR51742.1"/>
    <property type="molecule type" value="Genomic_DNA"/>
</dbReference>
<dbReference type="AlphaFoldDB" id="A0AAD3HSZ7"/>